<evidence type="ECO:0000256" key="2">
    <source>
        <dbReference type="ARBA" id="ARBA00006175"/>
    </source>
</evidence>
<dbReference type="EMBL" id="CP014873">
    <property type="protein sequence ID" value="ANK61815.1"/>
    <property type="molecule type" value="Genomic_DNA"/>
</dbReference>
<dbReference type="STRING" id="375175.AYR53_02955"/>
<comment type="subcellular location">
    <subcellularLocation>
        <location evidence="1">Membrane</location>
        <topology evidence="1">Multi-pass membrane protein</topology>
    </subcellularLocation>
</comment>
<dbReference type="GO" id="GO:0015254">
    <property type="term" value="F:glycerol channel activity"/>
    <property type="evidence" value="ECO:0007669"/>
    <property type="project" value="TreeGrafter"/>
</dbReference>
<evidence type="ECO:0000313" key="9">
    <source>
        <dbReference type="Proteomes" id="UP000078582"/>
    </source>
</evidence>
<evidence type="ECO:0000256" key="6">
    <source>
        <dbReference type="ARBA" id="ARBA00023136"/>
    </source>
</evidence>
<reference evidence="8 9" key="1">
    <citation type="submission" date="2016-03" db="EMBL/GenBank/DDBJ databases">
        <title>Pediococcus and Lactobacillus from brewery environment - whole genome sequencing and assembly.</title>
        <authorList>
            <person name="Behr J."/>
            <person name="Geissler A.J."/>
            <person name="Vogel R.F."/>
        </authorList>
    </citation>
    <scope>NUCLEOTIDE SEQUENCE [LARGE SCALE GENOMIC DNA]</scope>
    <source>
        <strain evidence="8 9">TMW 1.1989</strain>
    </source>
</reference>
<accession>A0A192H0D2</accession>
<dbReference type="SUPFAM" id="SSF81338">
    <property type="entry name" value="Aquaporin-like"/>
    <property type="match status" value="1"/>
</dbReference>
<dbReference type="Gene3D" id="1.20.1080.10">
    <property type="entry name" value="Glycerol uptake facilitator protein"/>
    <property type="match status" value="1"/>
</dbReference>
<dbReference type="Proteomes" id="UP000078582">
    <property type="component" value="Chromosome"/>
</dbReference>
<keyword evidence="5" id="KW-1133">Transmembrane helix</keyword>
<evidence type="ECO:0000256" key="3">
    <source>
        <dbReference type="ARBA" id="ARBA00022448"/>
    </source>
</evidence>
<dbReference type="PANTHER" id="PTHR43829:SF9">
    <property type="entry name" value="AQUAPORIN-9"/>
    <property type="match status" value="1"/>
</dbReference>
<dbReference type="NCBIfam" id="TIGR00861">
    <property type="entry name" value="MIP"/>
    <property type="match status" value="1"/>
</dbReference>
<organism evidence="8 9">
    <name type="scientific">Loigolactobacillus backii</name>
    <dbReference type="NCBI Taxonomy" id="375175"/>
    <lineage>
        <taxon>Bacteria</taxon>
        <taxon>Bacillati</taxon>
        <taxon>Bacillota</taxon>
        <taxon>Bacilli</taxon>
        <taxon>Lactobacillales</taxon>
        <taxon>Lactobacillaceae</taxon>
        <taxon>Loigolactobacillus</taxon>
    </lineage>
</organism>
<name>A0A192H0D2_9LACO</name>
<evidence type="ECO:0000256" key="1">
    <source>
        <dbReference type="ARBA" id="ARBA00004141"/>
    </source>
</evidence>
<dbReference type="InterPro" id="IPR050363">
    <property type="entry name" value="MIP/Aquaporin"/>
</dbReference>
<dbReference type="CDD" id="cd00333">
    <property type="entry name" value="MIP"/>
    <property type="match status" value="1"/>
</dbReference>
<dbReference type="KEGG" id="lbt:AYR52_10370"/>
<keyword evidence="3 7" id="KW-0813">Transport</keyword>
<dbReference type="InterPro" id="IPR000425">
    <property type="entry name" value="MIP"/>
</dbReference>
<dbReference type="Pfam" id="PF00230">
    <property type="entry name" value="MIP"/>
    <property type="match status" value="1"/>
</dbReference>
<dbReference type="PRINTS" id="PR00783">
    <property type="entry name" value="MINTRINSICP"/>
</dbReference>
<dbReference type="GeneID" id="42981197"/>
<keyword evidence="6" id="KW-0472">Membrane</keyword>
<evidence type="ECO:0000313" key="8">
    <source>
        <dbReference type="EMBL" id="ANK61815.1"/>
    </source>
</evidence>
<comment type="similarity">
    <text evidence="2 7">Belongs to the MIP/aquaporin (TC 1.A.8) family.</text>
</comment>
<keyword evidence="9" id="KW-1185">Reference proteome</keyword>
<dbReference type="OrthoDB" id="9807293at2"/>
<sequence>MPKDSLSLQLLGEFIGTFILVLLGDGVVAGVSLKKSKAEGSGWIAISLGWGFAVTLGVYASAFLSPAHLNPAVSVGMAMAGQFPWAHVIPYSLAQIAGGFVGGVIVWLHYYPHWKETKDPATTLGIFATGPAIRNYPANFISEVIGTFVLVFGLLTFTRGDFTQGLNPLVVGVLITAIGLSLGGTTGYAINPARDLGPRLAHAVLPIANKGGSDWAYSWVPIVGPLVGGLIGAILFNLIPLT</sequence>
<evidence type="ECO:0000256" key="5">
    <source>
        <dbReference type="ARBA" id="ARBA00022989"/>
    </source>
</evidence>
<dbReference type="InterPro" id="IPR023271">
    <property type="entry name" value="Aquaporin-like"/>
</dbReference>
<dbReference type="PANTHER" id="PTHR43829">
    <property type="entry name" value="AQUAPORIN OR AQUAGLYCEROPORIN RELATED"/>
    <property type="match status" value="1"/>
</dbReference>
<evidence type="ECO:0000256" key="4">
    <source>
        <dbReference type="ARBA" id="ARBA00022692"/>
    </source>
</evidence>
<evidence type="ECO:0000256" key="7">
    <source>
        <dbReference type="RuleBase" id="RU000477"/>
    </source>
</evidence>
<gene>
    <name evidence="8" type="ORF">AYR53_02955</name>
</gene>
<dbReference type="AlphaFoldDB" id="A0A192H0D2"/>
<dbReference type="GO" id="GO:0005886">
    <property type="term" value="C:plasma membrane"/>
    <property type="evidence" value="ECO:0007669"/>
    <property type="project" value="TreeGrafter"/>
</dbReference>
<dbReference type="RefSeq" id="WP_068225932.1">
    <property type="nucleotide sequence ID" value="NZ_CP014623.1"/>
</dbReference>
<proteinExistence type="inferred from homology"/>
<protein>
    <submittedName>
        <fullName evidence="8">Aquaporin</fullName>
    </submittedName>
</protein>
<dbReference type="InterPro" id="IPR022357">
    <property type="entry name" value="MIP_CS"/>
</dbReference>
<dbReference type="PROSITE" id="PS00221">
    <property type="entry name" value="MIP"/>
    <property type="match status" value="1"/>
</dbReference>
<keyword evidence="4 7" id="KW-0812">Transmembrane</keyword>